<dbReference type="PANTHER" id="PTHR30349">
    <property type="entry name" value="PHAGE INTEGRASE-RELATED"/>
    <property type="match status" value="1"/>
</dbReference>
<dbReference type="InterPro" id="IPR050090">
    <property type="entry name" value="Tyrosine_recombinase_XerCD"/>
</dbReference>
<dbReference type="CDD" id="cd00397">
    <property type="entry name" value="DNA_BRE_C"/>
    <property type="match status" value="1"/>
</dbReference>
<dbReference type="InterPro" id="IPR013762">
    <property type="entry name" value="Integrase-like_cat_sf"/>
</dbReference>
<dbReference type="AlphaFoldDB" id="A0A6P2D0M4"/>
<dbReference type="RefSeq" id="WP_162668744.1">
    <property type="nucleotide sequence ID" value="NZ_LR593886.1"/>
</dbReference>
<reference evidence="5 6" key="1">
    <citation type="submission" date="2019-05" db="EMBL/GenBank/DDBJ databases">
        <authorList>
            <consortium name="Science for Life Laboratories"/>
        </authorList>
    </citation>
    <scope>NUCLEOTIDE SEQUENCE [LARGE SCALE GENOMIC DNA]</scope>
    <source>
        <strain evidence="5">Soil9</strain>
    </source>
</reference>
<sequence length="403" mass="45047">MGRVFQPQYWKNMPDGSRAKVKTKAWYAEWQVAGETKRKKIGPRAIANAALAKFEDSEARRRAGLPDLNAEARLLAAPLADLATEYLEVLAARDTCDEYRKTTSAQITRMLSECRWRVWTDIEPNGFVRFLGRLRDTPRVKKATGAAKGKRAPRATDKVLADGCGPATLNSYMRAAKAFARWLADRFHTTSPLRTLKPYPEAVDVRRSNRILTDDELGKLLIATGAATRKGTATVWGKDRAMLYRIAAYSGLRAGELSVLTPLHFTLDAEPPVITVQAADAKNKRTEPIPLPQHVVELLRPWLAGRGPKEKLFPGNWAQCRKQCQWLAADLKRAGVDATNDKGQPVTFHSLKRRFVVRLIQAGAKIHEVRRMARHADISTTLKHYAEDNLKELGALANRLALV</sequence>
<proteinExistence type="inferred from homology"/>
<organism evidence="5 6">
    <name type="scientific">Gemmata massiliana</name>
    <dbReference type="NCBI Taxonomy" id="1210884"/>
    <lineage>
        <taxon>Bacteria</taxon>
        <taxon>Pseudomonadati</taxon>
        <taxon>Planctomycetota</taxon>
        <taxon>Planctomycetia</taxon>
        <taxon>Gemmatales</taxon>
        <taxon>Gemmataceae</taxon>
        <taxon>Gemmata</taxon>
    </lineage>
</organism>
<name>A0A6P2D0M4_9BACT</name>
<keyword evidence="6" id="KW-1185">Reference proteome</keyword>
<evidence type="ECO:0000313" key="6">
    <source>
        <dbReference type="Proteomes" id="UP000464178"/>
    </source>
</evidence>
<dbReference type="GO" id="GO:0015074">
    <property type="term" value="P:DNA integration"/>
    <property type="evidence" value="ECO:0007669"/>
    <property type="project" value="InterPro"/>
</dbReference>
<evidence type="ECO:0000256" key="2">
    <source>
        <dbReference type="ARBA" id="ARBA00023125"/>
    </source>
</evidence>
<dbReference type="SUPFAM" id="SSF56349">
    <property type="entry name" value="DNA breaking-rejoining enzymes"/>
    <property type="match status" value="1"/>
</dbReference>
<keyword evidence="3" id="KW-0233">DNA recombination</keyword>
<dbReference type="GO" id="GO:0003677">
    <property type="term" value="F:DNA binding"/>
    <property type="evidence" value="ECO:0007669"/>
    <property type="project" value="UniProtKB-KW"/>
</dbReference>
<dbReference type="InterPro" id="IPR011010">
    <property type="entry name" value="DNA_brk_join_enz"/>
</dbReference>
<evidence type="ECO:0000256" key="1">
    <source>
        <dbReference type="ARBA" id="ARBA00008857"/>
    </source>
</evidence>
<evidence type="ECO:0000256" key="3">
    <source>
        <dbReference type="ARBA" id="ARBA00023172"/>
    </source>
</evidence>
<accession>A0A6P2D0M4</accession>
<dbReference type="InterPro" id="IPR002104">
    <property type="entry name" value="Integrase_catalytic"/>
</dbReference>
<dbReference type="Gene3D" id="1.10.443.10">
    <property type="entry name" value="Intergrase catalytic core"/>
    <property type="match status" value="1"/>
</dbReference>
<dbReference type="KEGG" id="gms:SOIL9_35780"/>
<dbReference type="PANTHER" id="PTHR30349:SF41">
    <property type="entry name" value="INTEGRASE_RECOMBINASE PROTEIN MJ0367-RELATED"/>
    <property type="match status" value="1"/>
</dbReference>
<dbReference type="GO" id="GO:0006310">
    <property type="term" value="P:DNA recombination"/>
    <property type="evidence" value="ECO:0007669"/>
    <property type="project" value="UniProtKB-KW"/>
</dbReference>
<protein>
    <recommendedName>
        <fullName evidence="4">Tyr recombinase domain-containing protein</fullName>
    </recommendedName>
</protein>
<keyword evidence="2" id="KW-0238">DNA-binding</keyword>
<gene>
    <name evidence="5" type="ORF">SOIL9_35780</name>
</gene>
<evidence type="ECO:0000313" key="5">
    <source>
        <dbReference type="EMBL" id="VTR94136.1"/>
    </source>
</evidence>
<comment type="similarity">
    <text evidence="1">Belongs to the 'phage' integrase family.</text>
</comment>
<dbReference type="EMBL" id="LR593886">
    <property type="protein sequence ID" value="VTR94136.1"/>
    <property type="molecule type" value="Genomic_DNA"/>
</dbReference>
<dbReference type="Proteomes" id="UP000464178">
    <property type="component" value="Chromosome"/>
</dbReference>
<dbReference type="PROSITE" id="PS51898">
    <property type="entry name" value="TYR_RECOMBINASE"/>
    <property type="match status" value="1"/>
</dbReference>
<feature type="domain" description="Tyr recombinase" evidence="4">
    <location>
        <begin position="207"/>
        <end position="398"/>
    </location>
</feature>
<dbReference type="Pfam" id="PF00589">
    <property type="entry name" value="Phage_integrase"/>
    <property type="match status" value="1"/>
</dbReference>
<evidence type="ECO:0000259" key="4">
    <source>
        <dbReference type="PROSITE" id="PS51898"/>
    </source>
</evidence>